<dbReference type="KEGG" id="tva:4765210"/>
<organism evidence="1 2">
    <name type="scientific">Trichomonas vaginalis (strain ATCC PRA-98 / G3)</name>
    <dbReference type="NCBI Taxonomy" id="412133"/>
    <lineage>
        <taxon>Eukaryota</taxon>
        <taxon>Metamonada</taxon>
        <taxon>Parabasalia</taxon>
        <taxon>Trichomonadida</taxon>
        <taxon>Trichomonadidae</taxon>
        <taxon>Trichomonas</taxon>
    </lineage>
</organism>
<dbReference type="VEuPathDB" id="TrichDB:TVAG_139510"/>
<evidence type="ECO:0000313" key="1">
    <source>
        <dbReference type="EMBL" id="EAY07321.1"/>
    </source>
</evidence>
<evidence type="ECO:0000313" key="2">
    <source>
        <dbReference type="Proteomes" id="UP000001542"/>
    </source>
</evidence>
<keyword evidence="2" id="KW-1185">Reference proteome</keyword>
<dbReference type="VEuPathDB" id="TrichDB:TVAGG3_0609550"/>
<dbReference type="RefSeq" id="XP_001319544.1">
    <property type="nucleotide sequence ID" value="XM_001319509.1"/>
</dbReference>
<dbReference type="EMBL" id="DS113402">
    <property type="protein sequence ID" value="EAY07321.1"/>
    <property type="molecule type" value="Genomic_DNA"/>
</dbReference>
<dbReference type="AlphaFoldDB" id="A2EJ18"/>
<dbReference type="Proteomes" id="UP000001542">
    <property type="component" value="Unassembled WGS sequence"/>
</dbReference>
<reference evidence="1" key="1">
    <citation type="submission" date="2006-10" db="EMBL/GenBank/DDBJ databases">
        <authorList>
            <person name="Amadeo P."/>
            <person name="Zhao Q."/>
            <person name="Wortman J."/>
            <person name="Fraser-Liggett C."/>
            <person name="Carlton J."/>
        </authorList>
    </citation>
    <scope>NUCLEOTIDE SEQUENCE</scope>
    <source>
        <strain evidence="1">G3</strain>
    </source>
</reference>
<dbReference type="InParanoid" id="A2EJ18"/>
<sequence length="114" mass="11918">MKAARRPHAVLTASVDQNASAVQSVHAQKAVNASAARRMAAVVKAARKHHAVLTASADQNANVVQSVHAQRAVNANAARRMAAVVKAASAAKDASAARRTKSRIQNIVLFFTVS</sequence>
<protein>
    <submittedName>
        <fullName evidence="1">Uncharacterized protein</fullName>
    </submittedName>
</protein>
<proteinExistence type="predicted"/>
<reference evidence="1" key="2">
    <citation type="journal article" date="2007" name="Science">
        <title>Draft genome sequence of the sexually transmitted pathogen Trichomonas vaginalis.</title>
        <authorList>
            <person name="Carlton J.M."/>
            <person name="Hirt R.P."/>
            <person name="Silva J.C."/>
            <person name="Delcher A.L."/>
            <person name="Schatz M."/>
            <person name="Zhao Q."/>
            <person name="Wortman J.R."/>
            <person name="Bidwell S.L."/>
            <person name="Alsmark U.C.M."/>
            <person name="Besteiro S."/>
            <person name="Sicheritz-Ponten T."/>
            <person name="Noel C.J."/>
            <person name="Dacks J.B."/>
            <person name="Foster P.G."/>
            <person name="Simillion C."/>
            <person name="Van de Peer Y."/>
            <person name="Miranda-Saavedra D."/>
            <person name="Barton G.J."/>
            <person name="Westrop G.D."/>
            <person name="Mueller S."/>
            <person name="Dessi D."/>
            <person name="Fiori P.L."/>
            <person name="Ren Q."/>
            <person name="Paulsen I."/>
            <person name="Zhang H."/>
            <person name="Bastida-Corcuera F.D."/>
            <person name="Simoes-Barbosa A."/>
            <person name="Brown M.T."/>
            <person name="Hayes R.D."/>
            <person name="Mukherjee M."/>
            <person name="Okumura C.Y."/>
            <person name="Schneider R."/>
            <person name="Smith A.J."/>
            <person name="Vanacova S."/>
            <person name="Villalvazo M."/>
            <person name="Haas B.J."/>
            <person name="Pertea M."/>
            <person name="Feldblyum T.V."/>
            <person name="Utterback T.R."/>
            <person name="Shu C.L."/>
            <person name="Osoegawa K."/>
            <person name="de Jong P.J."/>
            <person name="Hrdy I."/>
            <person name="Horvathova L."/>
            <person name="Zubacova Z."/>
            <person name="Dolezal P."/>
            <person name="Malik S.B."/>
            <person name="Logsdon J.M. Jr."/>
            <person name="Henze K."/>
            <person name="Gupta A."/>
            <person name="Wang C.C."/>
            <person name="Dunne R.L."/>
            <person name="Upcroft J.A."/>
            <person name="Upcroft P."/>
            <person name="White O."/>
            <person name="Salzberg S.L."/>
            <person name="Tang P."/>
            <person name="Chiu C.-H."/>
            <person name="Lee Y.-S."/>
            <person name="Embley T.M."/>
            <person name="Coombs G.H."/>
            <person name="Mottram J.C."/>
            <person name="Tachezy J."/>
            <person name="Fraser-Liggett C.M."/>
            <person name="Johnson P.J."/>
        </authorList>
    </citation>
    <scope>NUCLEOTIDE SEQUENCE [LARGE SCALE GENOMIC DNA]</scope>
    <source>
        <strain evidence="1">G3</strain>
    </source>
</reference>
<gene>
    <name evidence="1" type="ORF">TVAG_139510</name>
</gene>
<name>A2EJ18_TRIV3</name>
<accession>A2EJ18</accession>